<gene>
    <name evidence="3" type="ORF">AMAG_03765</name>
</gene>
<keyword evidence="2" id="KW-0812">Transmembrane</keyword>
<dbReference type="Proteomes" id="UP000054350">
    <property type="component" value="Unassembled WGS sequence"/>
</dbReference>
<dbReference type="AlphaFoldDB" id="A0A0L0SAT1"/>
<dbReference type="EMBL" id="GG745334">
    <property type="protein sequence ID" value="KNE59490.1"/>
    <property type="molecule type" value="Genomic_DNA"/>
</dbReference>
<reference evidence="3 4" key="1">
    <citation type="submission" date="2009-11" db="EMBL/GenBank/DDBJ databases">
        <title>Annotation of Allomyces macrogynus ATCC 38327.</title>
        <authorList>
            <consortium name="The Broad Institute Genome Sequencing Platform"/>
            <person name="Russ C."/>
            <person name="Cuomo C."/>
            <person name="Burger G."/>
            <person name="Gray M.W."/>
            <person name="Holland P.W.H."/>
            <person name="King N."/>
            <person name="Lang F.B.F."/>
            <person name="Roger A.J."/>
            <person name="Ruiz-Trillo I."/>
            <person name="Young S.K."/>
            <person name="Zeng Q."/>
            <person name="Gargeya S."/>
            <person name="Fitzgerald M."/>
            <person name="Haas B."/>
            <person name="Abouelleil A."/>
            <person name="Alvarado L."/>
            <person name="Arachchi H.M."/>
            <person name="Berlin A."/>
            <person name="Chapman S.B."/>
            <person name="Gearin G."/>
            <person name="Goldberg J."/>
            <person name="Griggs A."/>
            <person name="Gujja S."/>
            <person name="Hansen M."/>
            <person name="Heiman D."/>
            <person name="Howarth C."/>
            <person name="Larimer J."/>
            <person name="Lui A."/>
            <person name="MacDonald P.J.P."/>
            <person name="McCowen C."/>
            <person name="Montmayeur A."/>
            <person name="Murphy C."/>
            <person name="Neiman D."/>
            <person name="Pearson M."/>
            <person name="Priest M."/>
            <person name="Roberts A."/>
            <person name="Saif S."/>
            <person name="Shea T."/>
            <person name="Sisk P."/>
            <person name="Stolte C."/>
            <person name="Sykes S."/>
            <person name="Wortman J."/>
            <person name="Nusbaum C."/>
            <person name="Birren B."/>
        </authorList>
    </citation>
    <scope>NUCLEOTIDE SEQUENCE [LARGE SCALE GENOMIC DNA]</scope>
    <source>
        <strain evidence="3 4">ATCC 38327</strain>
    </source>
</reference>
<evidence type="ECO:0000313" key="4">
    <source>
        <dbReference type="Proteomes" id="UP000054350"/>
    </source>
</evidence>
<feature type="compositionally biased region" description="Polar residues" evidence="1">
    <location>
        <begin position="49"/>
        <end position="60"/>
    </location>
</feature>
<feature type="region of interest" description="Disordered" evidence="1">
    <location>
        <begin position="47"/>
        <end position="72"/>
    </location>
</feature>
<dbReference type="OrthoDB" id="3026777at2759"/>
<name>A0A0L0SAT1_ALLM3</name>
<reference evidence="4" key="2">
    <citation type="submission" date="2009-11" db="EMBL/GenBank/DDBJ databases">
        <title>The Genome Sequence of Allomyces macrogynus strain ATCC 38327.</title>
        <authorList>
            <consortium name="The Broad Institute Genome Sequencing Platform"/>
            <person name="Russ C."/>
            <person name="Cuomo C."/>
            <person name="Shea T."/>
            <person name="Young S.K."/>
            <person name="Zeng Q."/>
            <person name="Koehrsen M."/>
            <person name="Haas B."/>
            <person name="Borodovsky M."/>
            <person name="Guigo R."/>
            <person name="Alvarado L."/>
            <person name="Berlin A."/>
            <person name="Borenstein D."/>
            <person name="Chen Z."/>
            <person name="Engels R."/>
            <person name="Freedman E."/>
            <person name="Gellesch M."/>
            <person name="Goldberg J."/>
            <person name="Griggs A."/>
            <person name="Gujja S."/>
            <person name="Heiman D."/>
            <person name="Hepburn T."/>
            <person name="Howarth C."/>
            <person name="Jen D."/>
            <person name="Larson L."/>
            <person name="Lewis B."/>
            <person name="Mehta T."/>
            <person name="Park D."/>
            <person name="Pearson M."/>
            <person name="Roberts A."/>
            <person name="Saif S."/>
            <person name="Shenoy N."/>
            <person name="Sisk P."/>
            <person name="Stolte C."/>
            <person name="Sykes S."/>
            <person name="Walk T."/>
            <person name="White J."/>
            <person name="Yandava C."/>
            <person name="Burger G."/>
            <person name="Gray M.W."/>
            <person name="Holland P.W.H."/>
            <person name="King N."/>
            <person name="Lang F.B.F."/>
            <person name="Roger A.J."/>
            <person name="Ruiz-Trillo I."/>
            <person name="Lander E."/>
            <person name="Nusbaum C."/>
        </authorList>
    </citation>
    <scope>NUCLEOTIDE SEQUENCE [LARGE SCALE GENOMIC DNA]</scope>
    <source>
        <strain evidence="4">ATCC 38327</strain>
    </source>
</reference>
<dbReference type="VEuPathDB" id="FungiDB:AMAG_03765"/>
<feature type="transmembrane region" description="Helical" evidence="2">
    <location>
        <begin position="20"/>
        <end position="39"/>
    </location>
</feature>
<keyword evidence="4" id="KW-1185">Reference proteome</keyword>
<proteinExistence type="predicted"/>
<feature type="transmembrane region" description="Helical" evidence="2">
    <location>
        <begin position="160"/>
        <end position="181"/>
    </location>
</feature>
<protein>
    <submittedName>
        <fullName evidence="3">Uncharacterized protein</fullName>
    </submittedName>
</protein>
<evidence type="ECO:0000313" key="3">
    <source>
        <dbReference type="EMBL" id="KNE59490.1"/>
    </source>
</evidence>
<sequence length="235" mass="26068">MLVPYTYRRFGRTSKEDGLLQSVAFFAKVLVMIAFLPFAHKSKDWRRSLPQSHQQEQPRSSDPESGESETTPLLASAGDRVAPSTLTWSRPWAAWTARYLMEACFAQIGLLSFTIASVLYGAATRALSKQWHPKHVRNTIPAHANRAPVPGRDHARDFPVMHSLAFIVAPILFNAVYAATVGVADGAVYYMSTSIWTIALALSLVVQRKDLVPRRPDAVLDSASVARGNRGREYD</sequence>
<accession>A0A0L0SAT1</accession>
<feature type="transmembrane region" description="Helical" evidence="2">
    <location>
        <begin position="187"/>
        <end position="206"/>
    </location>
</feature>
<keyword evidence="2" id="KW-1133">Transmembrane helix</keyword>
<keyword evidence="2" id="KW-0472">Membrane</keyword>
<organism evidence="3 4">
    <name type="scientific">Allomyces macrogynus (strain ATCC 38327)</name>
    <name type="common">Allomyces javanicus var. macrogynus</name>
    <dbReference type="NCBI Taxonomy" id="578462"/>
    <lineage>
        <taxon>Eukaryota</taxon>
        <taxon>Fungi</taxon>
        <taxon>Fungi incertae sedis</taxon>
        <taxon>Blastocladiomycota</taxon>
        <taxon>Blastocladiomycetes</taxon>
        <taxon>Blastocladiales</taxon>
        <taxon>Blastocladiaceae</taxon>
        <taxon>Allomyces</taxon>
    </lineage>
</organism>
<evidence type="ECO:0000256" key="1">
    <source>
        <dbReference type="SAM" id="MobiDB-lite"/>
    </source>
</evidence>
<evidence type="ECO:0000256" key="2">
    <source>
        <dbReference type="SAM" id="Phobius"/>
    </source>
</evidence>